<evidence type="ECO:0000256" key="6">
    <source>
        <dbReference type="ARBA" id="ARBA00013170"/>
    </source>
</evidence>
<dbReference type="InterPro" id="IPR048254">
    <property type="entry name" value="CDP_ALCOHOL_P_TRANSF_CS"/>
</dbReference>
<dbReference type="InterPro" id="IPR050324">
    <property type="entry name" value="CDP-alcohol_PTase-I"/>
</dbReference>
<reference evidence="20" key="2">
    <citation type="journal article" date="2021" name="Data Brief">
        <title>Draft genome sequence data of the facultative, thermophilic, xylanolytic bacterium Paenibacillus sp. strain DA-C8.</title>
        <authorList>
            <person name="Chhe C."/>
            <person name="Uke A."/>
            <person name="Baramee S."/>
            <person name="Ungkulpasvich U."/>
            <person name="Tachaapaikoon C."/>
            <person name="Pason P."/>
            <person name="Waeonukul R."/>
            <person name="Ratanakhanokchai K."/>
            <person name="Kosugi A."/>
        </authorList>
    </citation>
    <scope>NUCLEOTIDE SEQUENCE</scope>
    <source>
        <strain evidence="20">DA-C8</strain>
    </source>
</reference>
<evidence type="ECO:0000256" key="8">
    <source>
        <dbReference type="ARBA" id="ARBA00022516"/>
    </source>
</evidence>
<feature type="transmembrane region" description="Helical" evidence="19">
    <location>
        <begin position="142"/>
        <end position="161"/>
    </location>
</feature>
<comment type="pathway">
    <text evidence="3">Phospholipid metabolism; phosphatidylglycerol biosynthesis; phosphatidylglycerol from CDP-diacylglycerol: step 1/2.</text>
</comment>
<organism evidence="20 21">
    <name type="scientific">Insulibacter thermoxylanivorax</name>
    <dbReference type="NCBI Taxonomy" id="2749268"/>
    <lineage>
        <taxon>Bacteria</taxon>
        <taxon>Bacillati</taxon>
        <taxon>Bacillota</taxon>
        <taxon>Bacilli</taxon>
        <taxon>Bacillales</taxon>
        <taxon>Paenibacillaceae</taxon>
        <taxon>Insulibacter</taxon>
    </lineage>
</organism>
<dbReference type="GO" id="GO:0008444">
    <property type="term" value="F:CDP-diacylglycerol-glycerol-3-phosphate 3-phosphatidyltransferase activity"/>
    <property type="evidence" value="ECO:0007669"/>
    <property type="project" value="UniProtKB-EC"/>
</dbReference>
<keyword evidence="13 19" id="KW-0472">Membrane</keyword>
<dbReference type="PANTHER" id="PTHR14269">
    <property type="entry name" value="CDP-DIACYLGLYCEROL--GLYCEROL-3-PHOSPHATE 3-PHOSPHATIDYLTRANSFERASE-RELATED"/>
    <property type="match status" value="1"/>
</dbReference>
<comment type="similarity">
    <text evidence="5 18">Belongs to the CDP-alcohol phosphatidyltransferase class-I family.</text>
</comment>
<proteinExistence type="inferred from homology"/>
<dbReference type="Gene3D" id="1.20.120.1760">
    <property type="match status" value="1"/>
</dbReference>
<evidence type="ECO:0000256" key="11">
    <source>
        <dbReference type="ARBA" id="ARBA00022989"/>
    </source>
</evidence>
<accession>A0A916VGW1</accession>
<evidence type="ECO:0000256" key="2">
    <source>
        <dbReference type="ARBA" id="ARBA00004141"/>
    </source>
</evidence>
<dbReference type="PANTHER" id="PTHR14269:SF62">
    <property type="entry name" value="CDP-DIACYLGLYCEROL--GLYCEROL-3-PHOSPHATE 3-PHOSPHATIDYLTRANSFERASE 1, CHLOROPLASTIC"/>
    <property type="match status" value="1"/>
</dbReference>
<evidence type="ECO:0000256" key="16">
    <source>
        <dbReference type="ARBA" id="ARBA00033018"/>
    </source>
</evidence>
<evidence type="ECO:0000313" key="21">
    <source>
        <dbReference type="Proteomes" id="UP000654993"/>
    </source>
</evidence>
<evidence type="ECO:0000256" key="9">
    <source>
        <dbReference type="ARBA" id="ARBA00022679"/>
    </source>
</evidence>
<dbReference type="InterPro" id="IPR000462">
    <property type="entry name" value="CDP-OH_P_trans"/>
</dbReference>
<gene>
    <name evidence="20" type="primary">pgsA</name>
    <name evidence="20" type="ORF">PRECH8_27090</name>
</gene>
<evidence type="ECO:0000256" key="19">
    <source>
        <dbReference type="SAM" id="Phobius"/>
    </source>
</evidence>
<evidence type="ECO:0000256" key="13">
    <source>
        <dbReference type="ARBA" id="ARBA00023136"/>
    </source>
</evidence>
<name>A0A916VGW1_9BACL</name>
<dbReference type="InterPro" id="IPR043130">
    <property type="entry name" value="CDP-OH_PTrfase_TM_dom"/>
</dbReference>
<evidence type="ECO:0000256" key="4">
    <source>
        <dbReference type="ARBA" id="ARBA00005189"/>
    </source>
</evidence>
<dbReference type="EC" id="2.7.8.5" evidence="6"/>
<comment type="caution">
    <text evidence="20">The sequence shown here is derived from an EMBL/GenBank/DDBJ whole genome shotgun (WGS) entry which is preliminary data.</text>
</comment>
<feature type="transmembrane region" description="Helical" evidence="19">
    <location>
        <begin position="64"/>
        <end position="82"/>
    </location>
</feature>
<keyword evidence="15" id="KW-1208">Phospholipid metabolism</keyword>
<evidence type="ECO:0000313" key="20">
    <source>
        <dbReference type="EMBL" id="GFR39413.1"/>
    </source>
</evidence>
<evidence type="ECO:0000256" key="1">
    <source>
        <dbReference type="ARBA" id="ARBA00003973"/>
    </source>
</evidence>
<dbReference type="PIRSF" id="PIRSF000847">
    <property type="entry name" value="Phos_ph_gly_syn"/>
    <property type="match status" value="1"/>
</dbReference>
<keyword evidence="21" id="KW-1185">Reference proteome</keyword>
<comment type="subcellular location">
    <subcellularLocation>
        <location evidence="2">Membrane</location>
        <topology evidence="2">Multi-pass membrane protein</topology>
    </subcellularLocation>
</comment>
<dbReference type="InterPro" id="IPR004570">
    <property type="entry name" value="Phosphatidylglycerol_P_synth"/>
</dbReference>
<keyword evidence="9 18" id="KW-0808">Transferase</keyword>
<dbReference type="GO" id="GO:0046474">
    <property type="term" value="P:glycerophospholipid biosynthetic process"/>
    <property type="evidence" value="ECO:0007669"/>
    <property type="project" value="TreeGrafter"/>
</dbReference>
<dbReference type="PROSITE" id="PS00379">
    <property type="entry name" value="CDP_ALCOHOL_P_TRANSF"/>
    <property type="match status" value="1"/>
</dbReference>
<comment type="catalytic activity">
    <reaction evidence="17">
        <text>a CDP-1,2-diacyl-sn-glycerol + sn-glycerol 3-phosphate = a 1,2-diacyl-sn-glycero-3-phospho-(1'-sn-glycero-3'-phosphate) + CMP + H(+)</text>
        <dbReference type="Rhea" id="RHEA:12593"/>
        <dbReference type="ChEBI" id="CHEBI:15378"/>
        <dbReference type="ChEBI" id="CHEBI:57597"/>
        <dbReference type="ChEBI" id="CHEBI:58332"/>
        <dbReference type="ChEBI" id="CHEBI:60110"/>
        <dbReference type="ChEBI" id="CHEBI:60377"/>
        <dbReference type="EC" id="2.7.8.5"/>
    </reaction>
</comment>
<dbReference type="Pfam" id="PF01066">
    <property type="entry name" value="CDP-OH_P_transf"/>
    <property type="match status" value="1"/>
</dbReference>
<keyword evidence="11 19" id="KW-1133">Transmembrane helix</keyword>
<keyword evidence="14" id="KW-0594">Phospholipid biosynthesis</keyword>
<keyword evidence="8" id="KW-0444">Lipid biosynthesis</keyword>
<evidence type="ECO:0000256" key="18">
    <source>
        <dbReference type="RuleBase" id="RU003750"/>
    </source>
</evidence>
<evidence type="ECO:0000256" key="12">
    <source>
        <dbReference type="ARBA" id="ARBA00023098"/>
    </source>
</evidence>
<dbReference type="EMBL" id="BMAQ01000043">
    <property type="protein sequence ID" value="GFR39413.1"/>
    <property type="molecule type" value="Genomic_DNA"/>
</dbReference>
<evidence type="ECO:0000256" key="3">
    <source>
        <dbReference type="ARBA" id="ARBA00005042"/>
    </source>
</evidence>
<comment type="function">
    <text evidence="1">This protein catalyzes the committed step to the synthesis of the acidic phospholipids.</text>
</comment>
<dbReference type="AlphaFoldDB" id="A0A916VGW1"/>
<keyword evidence="10 19" id="KW-0812">Transmembrane</keyword>
<reference evidence="20" key="1">
    <citation type="submission" date="2020-08" db="EMBL/GenBank/DDBJ databases">
        <authorList>
            <person name="Uke A."/>
            <person name="Chhe C."/>
            <person name="Baramee S."/>
            <person name="Kosugi A."/>
        </authorList>
    </citation>
    <scope>NUCLEOTIDE SEQUENCE</scope>
    <source>
        <strain evidence="20">DA-C8</strain>
    </source>
</reference>
<comment type="pathway">
    <text evidence="4">Lipid metabolism.</text>
</comment>
<evidence type="ECO:0000256" key="14">
    <source>
        <dbReference type="ARBA" id="ARBA00023209"/>
    </source>
</evidence>
<evidence type="ECO:0000256" key="7">
    <source>
        <dbReference type="ARBA" id="ARBA00014944"/>
    </source>
</evidence>
<feature type="transmembrane region" description="Helical" evidence="19">
    <location>
        <begin position="20"/>
        <end position="43"/>
    </location>
</feature>
<feature type="transmembrane region" description="Helical" evidence="19">
    <location>
        <begin position="117"/>
        <end position="136"/>
    </location>
</feature>
<sequence length="176" mass="20191">MNLPNWITLFRFVLIPVYAYLISQHMLYEALAVVIIAGLTDVLDGYIARKRQQITTIGIMLDPLADKLLMIAVIVSFLYLRFVPWEAALAIFIREIGMIIGAGIFHLRGYKTVPANVFGKLTTVLYYLVILLFFLQVDFAVPYLWCVIVLSYLTTIIYIFLQFRSIKELSESKRAS</sequence>
<dbReference type="GO" id="GO:0016020">
    <property type="term" value="C:membrane"/>
    <property type="evidence" value="ECO:0007669"/>
    <property type="project" value="UniProtKB-SubCell"/>
</dbReference>
<evidence type="ECO:0000256" key="17">
    <source>
        <dbReference type="ARBA" id="ARBA00048586"/>
    </source>
</evidence>
<protein>
    <recommendedName>
        <fullName evidence="7">CDP-diacylglycerol--glycerol-3-phosphate 3-phosphatidyltransferase</fullName>
        <ecNumber evidence="6">2.7.8.5</ecNumber>
    </recommendedName>
    <alternativeName>
        <fullName evidence="16">Phosphatidylglycerophosphate synthase</fullName>
    </alternativeName>
</protein>
<dbReference type="RefSeq" id="WP_200967606.1">
    <property type="nucleotide sequence ID" value="NZ_BMAQ01000043.1"/>
</dbReference>
<evidence type="ECO:0000256" key="10">
    <source>
        <dbReference type="ARBA" id="ARBA00022692"/>
    </source>
</evidence>
<keyword evidence="12" id="KW-0443">Lipid metabolism</keyword>
<evidence type="ECO:0000256" key="5">
    <source>
        <dbReference type="ARBA" id="ARBA00010441"/>
    </source>
</evidence>
<evidence type="ECO:0000256" key="15">
    <source>
        <dbReference type="ARBA" id="ARBA00023264"/>
    </source>
</evidence>
<dbReference type="Proteomes" id="UP000654993">
    <property type="component" value="Unassembled WGS sequence"/>
</dbReference>
<feature type="transmembrane region" description="Helical" evidence="19">
    <location>
        <begin position="88"/>
        <end position="105"/>
    </location>
</feature>